<protein>
    <submittedName>
        <fullName evidence="1">Uncharacterized protein</fullName>
    </submittedName>
</protein>
<dbReference type="AlphaFoldDB" id="A0A2C9UZU1"/>
<sequence length="41" mass="5015">MRPLSFIHLPLCRFLLRLSIGENLLFITWRIHEKLARRAWP</sequence>
<name>A0A2C9UZU1_MANES</name>
<evidence type="ECO:0000313" key="1">
    <source>
        <dbReference type="EMBL" id="OAY37339.1"/>
    </source>
</evidence>
<organism evidence="1">
    <name type="scientific">Manihot esculenta</name>
    <name type="common">Cassava</name>
    <name type="synonym">Jatropha manihot</name>
    <dbReference type="NCBI Taxonomy" id="3983"/>
    <lineage>
        <taxon>Eukaryota</taxon>
        <taxon>Viridiplantae</taxon>
        <taxon>Streptophyta</taxon>
        <taxon>Embryophyta</taxon>
        <taxon>Tracheophyta</taxon>
        <taxon>Spermatophyta</taxon>
        <taxon>Magnoliopsida</taxon>
        <taxon>eudicotyledons</taxon>
        <taxon>Gunneridae</taxon>
        <taxon>Pentapetalae</taxon>
        <taxon>rosids</taxon>
        <taxon>fabids</taxon>
        <taxon>Malpighiales</taxon>
        <taxon>Euphorbiaceae</taxon>
        <taxon>Crotonoideae</taxon>
        <taxon>Manihoteae</taxon>
        <taxon>Manihot</taxon>
    </lineage>
</organism>
<reference evidence="1" key="1">
    <citation type="submission" date="2016-02" db="EMBL/GenBank/DDBJ databases">
        <title>WGS assembly of Manihot esculenta.</title>
        <authorList>
            <person name="Bredeson J.V."/>
            <person name="Prochnik S.E."/>
            <person name="Lyons J.B."/>
            <person name="Schmutz J."/>
            <person name="Grimwood J."/>
            <person name="Vrebalov J."/>
            <person name="Bart R.S."/>
            <person name="Amuge T."/>
            <person name="Ferguson M.E."/>
            <person name="Green R."/>
            <person name="Putnam N."/>
            <person name="Stites J."/>
            <person name="Rounsley S."/>
            <person name="Rokhsar D.S."/>
        </authorList>
    </citation>
    <scope>NUCLEOTIDE SEQUENCE [LARGE SCALE GENOMIC DNA]</scope>
    <source>
        <tissue evidence="1">Leaf</tissue>
    </source>
</reference>
<dbReference type="EMBL" id="CM004397">
    <property type="protein sequence ID" value="OAY37339.1"/>
    <property type="molecule type" value="Genomic_DNA"/>
</dbReference>
<gene>
    <name evidence="1" type="ORF">MANES_11G094200</name>
</gene>
<proteinExistence type="predicted"/>
<accession>A0A2C9UZU1</accession>